<dbReference type="HAMAP" id="MF_00135">
    <property type="entry name" value="PRAI"/>
    <property type="match status" value="1"/>
</dbReference>
<evidence type="ECO:0000256" key="8">
    <source>
        <dbReference type="ARBA" id="ARBA00023235"/>
    </source>
</evidence>
<keyword evidence="8 9" id="KW-0413">Isomerase</keyword>
<dbReference type="SUPFAM" id="SSF51366">
    <property type="entry name" value="Ribulose-phoshate binding barrel"/>
    <property type="match status" value="1"/>
</dbReference>
<dbReference type="EC" id="5.3.1.24" evidence="3 9"/>
<evidence type="ECO:0000256" key="6">
    <source>
        <dbReference type="ARBA" id="ARBA00022822"/>
    </source>
</evidence>
<evidence type="ECO:0000313" key="12">
    <source>
        <dbReference type="Proteomes" id="UP001155241"/>
    </source>
</evidence>
<dbReference type="PANTHER" id="PTHR42894:SF1">
    <property type="entry name" value="N-(5'-PHOSPHORIBOSYL)ANTHRANILATE ISOMERASE"/>
    <property type="match status" value="1"/>
</dbReference>
<evidence type="ECO:0000256" key="5">
    <source>
        <dbReference type="ARBA" id="ARBA00022605"/>
    </source>
</evidence>
<dbReference type="CDD" id="cd00405">
    <property type="entry name" value="PRAI"/>
    <property type="match status" value="1"/>
</dbReference>
<keyword evidence="7 9" id="KW-0057">Aromatic amino acid biosynthesis</keyword>
<dbReference type="InterPro" id="IPR011060">
    <property type="entry name" value="RibuloseP-bd_barrel"/>
</dbReference>
<dbReference type="InterPro" id="IPR001240">
    <property type="entry name" value="PRAI_dom"/>
</dbReference>
<dbReference type="GO" id="GO:0004640">
    <property type="term" value="F:phosphoribosylanthranilate isomerase activity"/>
    <property type="evidence" value="ECO:0007669"/>
    <property type="project" value="UniProtKB-UniRule"/>
</dbReference>
<evidence type="ECO:0000256" key="3">
    <source>
        <dbReference type="ARBA" id="ARBA00012572"/>
    </source>
</evidence>
<dbReference type="RefSeq" id="WP_252853392.1">
    <property type="nucleotide sequence ID" value="NZ_JAMXLR010000054.1"/>
</dbReference>
<organism evidence="11 12">
    <name type="scientific">Aeoliella straminimaris</name>
    <dbReference type="NCBI Taxonomy" id="2954799"/>
    <lineage>
        <taxon>Bacteria</taxon>
        <taxon>Pseudomonadati</taxon>
        <taxon>Planctomycetota</taxon>
        <taxon>Planctomycetia</taxon>
        <taxon>Pirellulales</taxon>
        <taxon>Lacipirellulaceae</taxon>
        <taxon>Aeoliella</taxon>
    </lineage>
</organism>
<dbReference type="InterPro" id="IPR013785">
    <property type="entry name" value="Aldolase_TIM"/>
</dbReference>
<keyword evidence="6 9" id="KW-0822">Tryptophan biosynthesis</keyword>
<dbReference type="Pfam" id="PF00697">
    <property type="entry name" value="PRAI"/>
    <property type="match status" value="1"/>
</dbReference>
<evidence type="ECO:0000256" key="7">
    <source>
        <dbReference type="ARBA" id="ARBA00023141"/>
    </source>
</evidence>
<dbReference type="PANTHER" id="PTHR42894">
    <property type="entry name" value="N-(5'-PHOSPHORIBOSYL)ANTHRANILATE ISOMERASE"/>
    <property type="match status" value="1"/>
</dbReference>
<keyword evidence="5 9" id="KW-0028">Amino-acid biosynthesis</keyword>
<evidence type="ECO:0000256" key="4">
    <source>
        <dbReference type="ARBA" id="ARBA00022272"/>
    </source>
</evidence>
<evidence type="ECO:0000256" key="1">
    <source>
        <dbReference type="ARBA" id="ARBA00001164"/>
    </source>
</evidence>
<dbReference type="Gene3D" id="3.20.20.70">
    <property type="entry name" value="Aldolase class I"/>
    <property type="match status" value="1"/>
</dbReference>
<protein>
    <recommendedName>
        <fullName evidence="4 9">N-(5'-phosphoribosyl)anthranilate isomerase</fullName>
        <shortName evidence="9">PRAI</shortName>
        <ecNumber evidence="3 9">5.3.1.24</ecNumber>
    </recommendedName>
</protein>
<comment type="catalytic activity">
    <reaction evidence="1 9">
        <text>N-(5-phospho-beta-D-ribosyl)anthranilate = 1-(2-carboxyphenylamino)-1-deoxy-D-ribulose 5-phosphate</text>
        <dbReference type="Rhea" id="RHEA:21540"/>
        <dbReference type="ChEBI" id="CHEBI:18277"/>
        <dbReference type="ChEBI" id="CHEBI:58613"/>
        <dbReference type="EC" id="5.3.1.24"/>
    </reaction>
</comment>
<evidence type="ECO:0000259" key="10">
    <source>
        <dbReference type="Pfam" id="PF00697"/>
    </source>
</evidence>
<evidence type="ECO:0000313" key="11">
    <source>
        <dbReference type="EMBL" id="MCO6045276.1"/>
    </source>
</evidence>
<evidence type="ECO:0000256" key="2">
    <source>
        <dbReference type="ARBA" id="ARBA00004664"/>
    </source>
</evidence>
<accession>A0A9X2FGK1</accession>
<evidence type="ECO:0000256" key="9">
    <source>
        <dbReference type="HAMAP-Rule" id="MF_00135"/>
    </source>
</evidence>
<sequence>MPAPRVKICCISSPEEAELALACGASALGLVSAMPSGPGVIDEVLIAEITARVPPPVATFLLTSQTEADAIIDQQRRCGTSVVQLCDYVEPAVHVLLRRELPGIRLVQVIHVTGLESVELAREVEPRVDALLLDSGNTTLTVKELGGTGRTHDWATSRQIREAVNVPLFLAGGLSPTNVAEAVRAVEPFGLDICSGVRTDGKLDKVKLVALFSAVAAA</sequence>
<dbReference type="InterPro" id="IPR044643">
    <property type="entry name" value="TrpF_fam"/>
</dbReference>
<comment type="similarity">
    <text evidence="9">Belongs to the TrpF family.</text>
</comment>
<keyword evidence="12" id="KW-1185">Reference proteome</keyword>
<dbReference type="AlphaFoldDB" id="A0A9X2FGK1"/>
<comment type="caution">
    <text evidence="11">The sequence shown here is derived from an EMBL/GenBank/DDBJ whole genome shotgun (WGS) entry which is preliminary data.</text>
</comment>
<proteinExistence type="inferred from homology"/>
<comment type="pathway">
    <text evidence="2 9">Amino-acid biosynthesis; L-tryptophan biosynthesis; L-tryptophan from chorismate: step 3/5.</text>
</comment>
<dbReference type="Proteomes" id="UP001155241">
    <property type="component" value="Unassembled WGS sequence"/>
</dbReference>
<name>A0A9X2FGK1_9BACT</name>
<gene>
    <name evidence="9" type="primary">trpF</name>
    <name evidence="11" type="ORF">NG895_15295</name>
</gene>
<reference evidence="11" key="1">
    <citation type="submission" date="2022-06" db="EMBL/GenBank/DDBJ databases">
        <title>Aeoliella straminimaris, a novel planctomycete from sediments.</title>
        <authorList>
            <person name="Vitorino I.R."/>
            <person name="Lage O.M."/>
        </authorList>
    </citation>
    <scope>NUCLEOTIDE SEQUENCE</scope>
    <source>
        <strain evidence="11">ICT_H6.2</strain>
    </source>
</reference>
<dbReference type="GO" id="GO:0000162">
    <property type="term" value="P:L-tryptophan biosynthetic process"/>
    <property type="evidence" value="ECO:0007669"/>
    <property type="project" value="UniProtKB-UniRule"/>
</dbReference>
<dbReference type="EMBL" id="JAMXLR010000054">
    <property type="protein sequence ID" value="MCO6045276.1"/>
    <property type="molecule type" value="Genomic_DNA"/>
</dbReference>
<feature type="domain" description="N-(5'phosphoribosyl) anthranilate isomerase (PRAI)" evidence="10">
    <location>
        <begin position="7"/>
        <end position="212"/>
    </location>
</feature>